<dbReference type="STRING" id="4097.A0A1S3WZX9"/>
<dbReference type="InterPro" id="IPR023213">
    <property type="entry name" value="CAT-like_dom_sf"/>
</dbReference>
<dbReference type="RefSeq" id="XP_016433270.1">
    <property type="nucleotide sequence ID" value="XM_016577784.1"/>
</dbReference>
<dbReference type="AlphaFoldDB" id="A0A1S3WZX9"/>
<dbReference type="OMA" id="SWCRFPW"/>
<comment type="similarity">
    <text evidence="1">Belongs to the plant acyltransferase family.</text>
</comment>
<dbReference type="OrthoDB" id="671439at2759"/>
<sequence length="424" mass="47665">MAKLEIQIQTRKMARPSTPTPDHLRFLNLSLFDQLARHIYVPVLLHYLPSSEWNSAENTETYDKLQKSLAETLAKFYPLAGRFRKDDLSIHCNDEGVDYVETKVNADLAEFLQQGPKNIELLDDLLPKTDLPSSPLLGIQVNIFNCGGLFIGIQISHIVADAFTLATFVKEWAHISQTGTTKRLPQPSPPSDRGAKIVRGRFVFNALAIAKLKERINSTATLKKTTRVVVVMSLIWNVLVGISSAKHGHSRDSTLFFPINLRGKSNLTSTEHVLGNFLMSGIAILEANKSRMELNDFVNLVGNASRDTSVGIGKASIDDITSMVVKNNTEFLNKFGQKDKMDIYAITSWCRFPWYEADFGWGKPFWVSSVGRSMEVISLFDTKNGDGIEAWLGLNENDMAEFERDPDILTYCPRQKHQLITQIR</sequence>
<accession>A0A1S3WZX9</accession>
<dbReference type="SMR" id="A0A1S3WZX9"/>
<evidence type="ECO:0000256" key="3">
    <source>
        <dbReference type="ARBA" id="ARBA00023315"/>
    </source>
</evidence>
<reference evidence="4" key="1">
    <citation type="submission" date="2025-08" db="UniProtKB">
        <authorList>
            <consortium name="RefSeq"/>
        </authorList>
    </citation>
    <scope>IDENTIFICATION</scope>
</reference>
<gene>
    <name evidence="4" type="primary">LOC107759774</name>
</gene>
<name>A0A1S3WZX9_TOBAC</name>
<evidence type="ECO:0000256" key="2">
    <source>
        <dbReference type="ARBA" id="ARBA00022679"/>
    </source>
</evidence>
<dbReference type="PaxDb" id="4097-A0A1S3WZX9"/>
<dbReference type="Pfam" id="PF02458">
    <property type="entry name" value="Transferase"/>
    <property type="match status" value="2"/>
</dbReference>
<evidence type="ECO:0000256" key="1">
    <source>
        <dbReference type="ARBA" id="ARBA00009861"/>
    </source>
</evidence>
<keyword evidence="3" id="KW-0012">Acyltransferase</keyword>
<proteinExistence type="inferred from homology"/>
<evidence type="ECO:0000313" key="4">
    <source>
        <dbReference type="RefSeq" id="XP_016433270.1"/>
    </source>
</evidence>
<keyword evidence="2" id="KW-0808">Transferase</keyword>
<dbReference type="Gene3D" id="3.30.559.10">
    <property type="entry name" value="Chloramphenicol acetyltransferase-like domain"/>
    <property type="match status" value="2"/>
</dbReference>
<dbReference type="GO" id="GO:0016746">
    <property type="term" value="F:acyltransferase activity"/>
    <property type="evidence" value="ECO:0007669"/>
    <property type="project" value="UniProtKB-KW"/>
</dbReference>
<dbReference type="KEGG" id="nta:107759774"/>
<dbReference type="PANTHER" id="PTHR31623">
    <property type="entry name" value="F21J9.9"/>
    <property type="match status" value="1"/>
</dbReference>
<dbReference type="PANTHER" id="PTHR31623:SF122">
    <property type="entry name" value="HXXXD-TYPE ACYL-TRANSFERASE FAMILY PROTEIN"/>
    <property type="match status" value="1"/>
</dbReference>
<protein>
    <submittedName>
        <fullName evidence="4">Acetyl-CoA-benzylalcohol acetyltransferase-like</fullName>
    </submittedName>
</protein>
<organism evidence="4">
    <name type="scientific">Nicotiana tabacum</name>
    <name type="common">Common tobacco</name>
    <dbReference type="NCBI Taxonomy" id="4097"/>
    <lineage>
        <taxon>Eukaryota</taxon>
        <taxon>Viridiplantae</taxon>
        <taxon>Streptophyta</taxon>
        <taxon>Embryophyta</taxon>
        <taxon>Tracheophyta</taxon>
        <taxon>Spermatophyta</taxon>
        <taxon>Magnoliopsida</taxon>
        <taxon>eudicotyledons</taxon>
        <taxon>Gunneridae</taxon>
        <taxon>Pentapetalae</taxon>
        <taxon>asterids</taxon>
        <taxon>lamiids</taxon>
        <taxon>Solanales</taxon>
        <taxon>Solanaceae</taxon>
        <taxon>Nicotianoideae</taxon>
        <taxon>Nicotianeae</taxon>
        <taxon>Nicotiana</taxon>
    </lineage>
</organism>